<dbReference type="Proteomes" id="UP000011115">
    <property type="component" value="Unassembled WGS sequence"/>
</dbReference>
<dbReference type="InterPro" id="IPR043129">
    <property type="entry name" value="ATPase_NBD"/>
</dbReference>
<dbReference type="PRINTS" id="PR00190">
    <property type="entry name" value="ACTIN"/>
</dbReference>
<dbReference type="EnsemblPlants" id="PGSC0003DMT400088088">
    <property type="protein sequence ID" value="PGSC0003DMT400088088"/>
    <property type="gene ID" value="PGSC0003DMG400037659"/>
</dbReference>
<dbReference type="Gene3D" id="3.90.640.10">
    <property type="entry name" value="Actin, Chain A, domain 4"/>
    <property type="match status" value="1"/>
</dbReference>
<evidence type="ECO:0000256" key="5">
    <source>
        <dbReference type="ARBA" id="ARBA00023212"/>
    </source>
</evidence>
<accession>M1DF77</accession>
<dbReference type="Gene3D" id="3.30.420.40">
    <property type="match status" value="3"/>
</dbReference>
<dbReference type="InterPro" id="IPR020902">
    <property type="entry name" value="Actin/actin-like_CS"/>
</dbReference>
<keyword evidence="5" id="KW-0206">Cytoskeleton</keyword>
<organism evidence="7 8">
    <name type="scientific">Solanum tuberosum</name>
    <name type="common">Potato</name>
    <dbReference type="NCBI Taxonomy" id="4113"/>
    <lineage>
        <taxon>Eukaryota</taxon>
        <taxon>Viridiplantae</taxon>
        <taxon>Streptophyta</taxon>
        <taxon>Embryophyta</taxon>
        <taxon>Tracheophyta</taxon>
        <taxon>Spermatophyta</taxon>
        <taxon>Magnoliopsida</taxon>
        <taxon>eudicotyledons</taxon>
        <taxon>Gunneridae</taxon>
        <taxon>Pentapetalae</taxon>
        <taxon>asterids</taxon>
        <taxon>lamiids</taxon>
        <taxon>Solanales</taxon>
        <taxon>Solanaceae</taxon>
        <taxon>Solanoideae</taxon>
        <taxon>Solaneae</taxon>
        <taxon>Solanum</taxon>
    </lineage>
</organism>
<dbReference type="STRING" id="4113.M1DF77"/>
<dbReference type="Gramene" id="PGSC0003DMT400088088">
    <property type="protein sequence ID" value="PGSC0003DMT400088088"/>
    <property type="gene ID" value="PGSC0003DMG400037659"/>
</dbReference>
<evidence type="ECO:0000256" key="2">
    <source>
        <dbReference type="ARBA" id="ARBA00004245"/>
    </source>
</evidence>
<dbReference type="Pfam" id="PF00022">
    <property type="entry name" value="Actin"/>
    <property type="match status" value="2"/>
</dbReference>
<dbReference type="PaxDb" id="4113-PGSC0003DMT400088088"/>
<evidence type="ECO:0000313" key="8">
    <source>
        <dbReference type="Proteomes" id="UP000011115"/>
    </source>
</evidence>
<name>M1DF77_SOLTU</name>
<dbReference type="PROSITE" id="PS01132">
    <property type="entry name" value="ACTINS_ACT_LIKE"/>
    <property type="match status" value="1"/>
</dbReference>
<comment type="function">
    <text evidence="1">Actins are highly conserved proteins that are involved in various types of cell motility and are ubiquitously expressed in all eukaryotic cells. Essential component of cell cytoskeleton; plays an important role in cytoplasmic streaming, cell shape determination, cell division, organelle movement and extension growth.</text>
</comment>
<evidence type="ECO:0000256" key="1">
    <source>
        <dbReference type="ARBA" id="ARBA00003780"/>
    </source>
</evidence>
<dbReference type="GO" id="GO:0005856">
    <property type="term" value="C:cytoskeleton"/>
    <property type="evidence" value="ECO:0007669"/>
    <property type="project" value="UniProtKB-SubCell"/>
</dbReference>
<keyword evidence="8" id="KW-1185">Reference proteome</keyword>
<comment type="similarity">
    <text evidence="3 6">Belongs to the actin family.</text>
</comment>
<dbReference type="eggNOG" id="KOG0676">
    <property type="taxonomic scope" value="Eukaryota"/>
</dbReference>
<evidence type="ECO:0000313" key="7">
    <source>
        <dbReference type="EnsemblPlants" id="PGSC0003DMT400088088"/>
    </source>
</evidence>
<dbReference type="SUPFAM" id="SSF53067">
    <property type="entry name" value="Actin-like ATPase domain"/>
    <property type="match status" value="2"/>
</dbReference>
<evidence type="ECO:0000256" key="3">
    <source>
        <dbReference type="ARBA" id="ARBA00006752"/>
    </source>
</evidence>
<dbReference type="InParanoid" id="M1DF77"/>
<keyword evidence="5" id="KW-0963">Cytoplasm</keyword>
<sequence>MDILQTLVFDNGTRMTKAGFAGDDSPRIVFPSLVGHRRNSGIMVGMGSRDPYVGYEAESKRFMLTLNHPIEQGIHPVLLTEAPFNTKINRERMTEIMFEKFNVPAMHVATQAVLSLFANGRTIGIVLDSGECVTHIVPIYEGHVLPHAISRLDIGGRDLSKVPVVMNLAMKQFEGTFRKGNDVQVLAQLKEATT</sequence>
<comment type="subcellular location">
    <subcellularLocation>
        <location evidence="2">Cytoplasm</location>
        <location evidence="2">Cytoskeleton</location>
    </subcellularLocation>
</comment>
<dbReference type="PANTHER" id="PTHR11937">
    <property type="entry name" value="ACTIN"/>
    <property type="match status" value="1"/>
</dbReference>
<evidence type="ECO:0000256" key="6">
    <source>
        <dbReference type="RuleBase" id="RU000487"/>
    </source>
</evidence>
<dbReference type="InterPro" id="IPR004000">
    <property type="entry name" value="Actin"/>
</dbReference>
<reference evidence="7" key="2">
    <citation type="submission" date="2015-06" db="UniProtKB">
        <authorList>
            <consortium name="EnsemblPlants"/>
        </authorList>
    </citation>
    <scope>IDENTIFICATION</scope>
    <source>
        <strain evidence="7">DM1-3 516 R44</strain>
    </source>
</reference>
<dbReference type="GO" id="GO:0016787">
    <property type="term" value="F:hydrolase activity"/>
    <property type="evidence" value="ECO:0007669"/>
    <property type="project" value="UniProtKB-KW"/>
</dbReference>
<evidence type="ECO:0000256" key="4">
    <source>
        <dbReference type="ARBA" id="ARBA00022801"/>
    </source>
</evidence>
<dbReference type="AlphaFoldDB" id="M1DF77"/>
<dbReference type="SMART" id="SM00268">
    <property type="entry name" value="ACTIN"/>
    <property type="match status" value="1"/>
</dbReference>
<dbReference type="FunFam" id="3.30.420.40:FF:000050">
    <property type="entry name" value="Actin, alpha skeletal muscle"/>
    <property type="match status" value="1"/>
</dbReference>
<reference evidence="8" key="1">
    <citation type="journal article" date="2011" name="Nature">
        <title>Genome sequence and analysis of the tuber crop potato.</title>
        <authorList>
            <consortium name="The Potato Genome Sequencing Consortium"/>
        </authorList>
    </citation>
    <scope>NUCLEOTIDE SEQUENCE [LARGE SCALE GENOMIC DNA]</scope>
    <source>
        <strain evidence="8">cv. DM1-3 516 R44</strain>
    </source>
</reference>
<proteinExistence type="inferred from homology"/>
<protein>
    <submittedName>
        <fullName evidence="7">Actin</fullName>
    </submittedName>
</protein>
<keyword evidence="4" id="KW-0378">Hydrolase</keyword>
<dbReference type="HOGENOM" id="CLU_027965_7_0_1"/>